<dbReference type="InterPro" id="IPR025966">
    <property type="entry name" value="OppC_N"/>
</dbReference>
<evidence type="ECO:0000256" key="2">
    <source>
        <dbReference type="ARBA" id="ARBA00022448"/>
    </source>
</evidence>
<dbReference type="PANTHER" id="PTHR43386">
    <property type="entry name" value="OLIGOPEPTIDE TRANSPORT SYSTEM PERMEASE PROTEIN APPC"/>
    <property type="match status" value="1"/>
</dbReference>
<feature type="transmembrane region" description="Helical" evidence="7">
    <location>
        <begin position="35"/>
        <end position="56"/>
    </location>
</feature>
<protein>
    <submittedName>
        <fullName evidence="10">ABC transporter permease</fullName>
    </submittedName>
</protein>
<dbReference type="SUPFAM" id="SSF161098">
    <property type="entry name" value="MetI-like"/>
    <property type="match status" value="1"/>
</dbReference>
<dbReference type="Pfam" id="PF12911">
    <property type="entry name" value="OppC_N"/>
    <property type="match status" value="1"/>
</dbReference>
<evidence type="ECO:0000256" key="7">
    <source>
        <dbReference type="RuleBase" id="RU363032"/>
    </source>
</evidence>
<dbReference type="OMA" id="TRPWLFW"/>
<feature type="domain" description="ABC transmembrane type-1" evidence="9">
    <location>
        <begin position="102"/>
        <end position="292"/>
    </location>
</feature>
<feature type="transmembrane region" description="Helical" evidence="7">
    <location>
        <begin position="164"/>
        <end position="185"/>
    </location>
</feature>
<dbReference type="RefSeq" id="WP_011186412.1">
    <property type="nucleotide sequence ID" value="NZ_LNZG01000010.1"/>
</dbReference>
<feature type="region of interest" description="Disordered" evidence="8">
    <location>
        <begin position="310"/>
        <end position="336"/>
    </location>
</feature>
<dbReference type="Pfam" id="PF00528">
    <property type="entry name" value="BPD_transp_1"/>
    <property type="match status" value="1"/>
</dbReference>
<sequence length="336" mass="36830">MPTTEPTIADELREPDSPPVSQGKLIWRRFLSNKIAVASAILFILIVLFSISAIGIGPLHGWWKYDYKELNDQVQQGSPTGEHPFGQDRIGKDYFALTMRGIQNSVLVMIVLGAIASVVGAVVGAVAGYFRGVIDAILMRITDVFIVIPALVIGSVVGHAFGGLGAFFLALMLGFFFWMNIARLVRSEFLSLREREFVEAARVAGASDMRIIFKHILPNTIGIVIVAVTLIMASAILLETALSFLGYGIRSPDVSLGLLISSNQSAFQTRPWLFWWPGAFIVALALLVNFVGDGLRDAFDPRHRRFILRKMREQEPEPDAGEDGPRTGAAFAKDAL</sequence>
<keyword evidence="6 7" id="KW-0472">Membrane</keyword>
<dbReference type="PANTHER" id="PTHR43386:SF1">
    <property type="entry name" value="D,D-DIPEPTIDE TRANSPORT SYSTEM PERMEASE PROTEIN DDPC-RELATED"/>
    <property type="match status" value="1"/>
</dbReference>
<name>A0A1E2SL26_LEIXY</name>
<dbReference type="GO" id="GO:0055085">
    <property type="term" value="P:transmembrane transport"/>
    <property type="evidence" value="ECO:0007669"/>
    <property type="project" value="InterPro"/>
</dbReference>
<comment type="subcellular location">
    <subcellularLocation>
        <location evidence="1 7">Cell membrane</location>
        <topology evidence="1 7">Multi-pass membrane protein</topology>
    </subcellularLocation>
</comment>
<comment type="similarity">
    <text evidence="7">Belongs to the binding-protein-dependent transport system permease family.</text>
</comment>
<reference evidence="10 11" key="1">
    <citation type="submission" date="2015-11" db="EMBL/GenBank/DDBJ databases">
        <authorList>
            <person name="Zhang Y."/>
            <person name="Guo Z."/>
        </authorList>
    </citation>
    <scope>NUCLEOTIDE SEQUENCE [LARGE SCALE GENOMIC DNA]</scope>
    <source>
        <strain evidence="11">gdw1</strain>
    </source>
</reference>
<keyword evidence="2 7" id="KW-0813">Transport</keyword>
<dbReference type="Proteomes" id="UP000094426">
    <property type="component" value="Unassembled WGS sequence"/>
</dbReference>
<keyword evidence="5 7" id="KW-1133">Transmembrane helix</keyword>
<keyword evidence="4 7" id="KW-0812">Transmembrane</keyword>
<organism evidence="10 11">
    <name type="scientific">Leifsonia xyli subsp. xyli</name>
    <dbReference type="NCBI Taxonomy" id="59736"/>
    <lineage>
        <taxon>Bacteria</taxon>
        <taxon>Bacillati</taxon>
        <taxon>Actinomycetota</taxon>
        <taxon>Actinomycetes</taxon>
        <taxon>Micrococcales</taxon>
        <taxon>Microbacteriaceae</taxon>
        <taxon>Leifsonia</taxon>
    </lineage>
</organism>
<proteinExistence type="inferred from homology"/>
<evidence type="ECO:0000259" key="9">
    <source>
        <dbReference type="PROSITE" id="PS50928"/>
    </source>
</evidence>
<feature type="transmembrane region" description="Helical" evidence="7">
    <location>
        <begin position="273"/>
        <end position="295"/>
    </location>
</feature>
<dbReference type="Gene3D" id="1.10.3720.10">
    <property type="entry name" value="MetI-like"/>
    <property type="match status" value="1"/>
</dbReference>
<feature type="transmembrane region" description="Helical" evidence="7">
    <location>
        <begin position="137"/>
        <end position="158"/>
    </location>
</feature>
<evidence type="ECO:0000256" key="3">
    <source>
        <dbReference type="ARBA" id="ARBA00022475"/>
    </source>
</evidence>
<evidence type="ECO:0000256" key="4">
    <source>
        <dbReference type="ARBA" id="ARBA00022692"/>
    </source>
</evidence>
<feature type="transmembrane region" description="Helical" evidence="7">
    <location>
        <begin position="106"/>
        <end position="130"/>
    </location>
</feature>
<dbReference type="EMBL" id="LNZG01000010">
    <property type="protein sequence ID" value="ODA90575.1"/>
    <property type="molecule type" value="Genomic_DNA"/>
</dbReference>
<dbReference type="PROSITE" id="PS50928">
    <property type="entry name" value="ABC_TM1"/>
    <property type="match status" value="1"/>
</dbReference>
<dbReference type="InterPro" id="IPR000515">
    <property type="entry name" value="MetI-like"/>
</dbReference>
<evidence type="ECO:0000313" key="10">
    <source>
        <dbReference type="EMBL" id="ODA90575.1"/>
    </source>
</evidence>
<accession>A0A1E2SL26</accession>
<feature type="transmembrane region" description="Helical" evidence="7">
    <location>
        <begin position="216"/>
        <end position="238"/>
    </location>
</feature>
<comment type="caution">
    <text evidence="10">The sequence shown here is derived from an EMBL/GenBank/DDBJ whole genome shotgun (WGS) entry which is preliminary data.</text>
</comment>
<gene>
    <name evidence="10" type="ORF">ATY41_09600</name>
</gene>
<evidence type="ECO:0000256" key="6">
    <source>
        <dbReference type="ARBA" id="ARBA00023136"/>
    </source>
</evidence>
<evidence type="ECO:0000313" key="11">
    <source>
        <dbReference type="Proteomes" id="UP000094426"/>
    </source>
</evidence>
<dbReference type="InterPro" id="IPR050366">
    <property type="entry name" value="BP-dependent_transpt_permease"/>
</dbReference>
<dbReference type="InterPro" id="IPR035906">
    <property type="entry name" value="MetI-like_sf"/>
</dbReference>
<dbReference type="AlphaFoldDB" id="A0A1E2SL26"/>
<evidence type="ECO:0000256" key="5">
    <source>
        <dbReference type="ARBA" id="ARBA00022989"/>
    </source>
</evidence>
<keyword evidence="3" id="KW-1003">Cell membrane</keyword>
<evidence type="ECO:0000256" key="8">
    <source>
        <dbReference type="SAM" id="MobiDB-lite"/>
    </source>
</evidence>
<dbReference type="GO" id="GO:0005886">
    <property type="term" value="C:plasma membrane"/>
    <property type="evidence" value="ECO:0007669"/>
    <property type="project" value="UniProtKB-SubCell"/>
</dbReference>
<dbReference type="CDD" id="cd06261">
    <property type="entry name" value="TM_PBP2"/>
    <property type="match status" value="1"/>
</dbReference>
<dbReference type="OrthoDB" id="9812701at2"/>
<evidence type="ECO:0000256" key="1">
    <source>
        <dbReference type="ARBA" id="ARBA00004651"/>
    </source>
</evidence>